<proteinExistence type="predicted"/>
<organism evidence="2 3">
    <name type="scientific">Streptomyces shaanxiensis</name>
    <dbReference type="NCBI Taxonomy" id="653357"/>
    <lineage>
        <taxon>Bacteria</taxon>
        <taxon>Bacillati</taxon>
        <taxon>Actinomycetota</taxon>
        <taxon>Actinomycetes</taxon>
        <taxon>Kitasatosporales</taxon>
        <taxon>Streptomycetaceae</taxon>
        <taxon>Streptomyces</taxon>
    </lineage>
</organism>
<name>A0ABP7VRF5_9ACTN</name>
<evidence type="ECO:0000313" key="2">
    <source>
        <dbReference type="EMBL" id="GAA4072884.1"/>
    </source>
</evidence>
<feature type="region of interest" description="Disordered" evidence="1">
    <location>
        <begin position="56"/>
        <end position="77"/>
    </location>
</feature>
<gene>
    <name evidence="2" type="ORF">GCM10022233_57620</name>
</gene>
<keyword evidence="3" id="KW-1185">Reference proteome</keyword>
<reference evidence="3" key="1">
    <citation type="journal article" date="2019" name="Int. J. Syst. Evol. Microbiol.">
        <title>The Global Catalogue of Microorganisms (GCM) 10K type strain sequencing project: providing services to taxonomists for standard genome sequencing and annotation.</title>
        <authorList>
            <consortium name="The Broad Institute Genomics Platform"/>
            <consortium name="The Broad Institute Genome Sequencing Center for Infectious Disease"/>
            <person name="Wu L."/>
            <person name="Ma J."/>
        </authorList>
    </citation>
    <scope>NUCLEOTIDE SEQUENCE [LARGE SCALE GENOMIC DNA]</scope>
    <source>
        <strain evidence="3">JCM 16925</strain>
    </source>
</reference>
<evidence type="ECO:0000313" key="3">
    <source>
        <dbReference type="Proteomes" id="UP001499984"/>
    </source>
</evidence>
<sequence length="99" mass="9777">MLAFGLFQTQGAGEGVEHRGTGPGLLAAFQAGVVVDADAGEGGQFLTAQTGCAAQSRADRETGLGGGGPDPADAQEAAQLGAPRRWAAHVSCLRVCGPG</sequence>
<accession>A0ABP7VRF5</accession>
<evidence type="ECO:0000256" key="1">
    <source>
        <dbReference type="SAM" id="MobiDB-lite"/>
    </source>
</evidence>
<dbReference type="Proteomes" id="UP001499984">
    <property type="component" value="Unassembled WGS sequence"/>
</dbReference>
<protein>
    <submittedName>
        <fullName evidence="2">Uncharacterized protein</fullName>
    </submittedName>
</protein>
<comment type="caution">
    <text evidence="2">The sequence shown here is derived from an EMBL/GenBank/DDBJ whole genome shotgun (WGS) entry which is preliminary data.</text>
</comment>
<dbReference type="EMBL" id="BAAAZY010000014">
    <property type="protein sequence ID" value="GAA4072884.1"/>
    <property type="molecule type" value="Genomic_DNA"/>
</dbReference>